<dbReference type="Pfam" id="PF17786">
    <property type="entry name" value="Mannosidase_ig"/>
    <property type="match status" value="1"/>
</dbReference>
<comment type="caution">
    <text evidence="19">The sequence shown here is derived from an EMBL/GenBank/DDBJ whole genome shotgun (WGS) entry which is preliminary data.</text>
</comment>
<dbReference type="GO" id="GO:0004567">
    <property type="term" value="F:beta-mannosidase activity"/>
    <property type="evidence" value="ECO:0007669"/>
    <property type="project" value="UniProtKB-EC"/>
</dbReference>
<evidence type="ECO:0000256" key="8">
    <source>
        <dbReference type="ARBA" id="ARBA00023180"/>
    </source>
</evidence>
<evidence type="ECO:0000256" key="7">
    <source>
        <dbReference type="ARBA" id="ARBA00022801"/>
    </source>
</evidence>
<comment type="catalytic activity">
    <reaction evidence="1">
        <text>Hydrolysis of terminal, non-reducing beta-D-mannose residues in beta-D-mannosides.</text>
        <dbReference type="EC" id="3.2.1.25"/>
    </reaction>
</comment>
<evidence type="ECO:0000256" key="9">
    <source>
        <dbReference type="ARBA" id="ARBA00023277"/>
    </source>
</evidence>
<dbReference type="FunFam" id="3.20.20.80:FF:000050">
    <property type="entry name" value="Beta-mannosidase B"/>
    <property type="match status" value="1"/>
</dbReference>
<keyword evidence="10" id="KW-0326">Glycosidase</keyword>
<gene>
    <name evidence="19" type="ORF">NLU13_7313</name>
</gene>
<dbReference type="Pfam" id="PF17753">
    <property type="entry name" value="Ig_mannosidase"/>
    <property type="match status" value="1"/>
</dbReference>
<evidence type="ECO:0000259" key="15">
    <source>
        <dbReference type="Pfam" id="PF00703"/>
    </source>
</evidence>
<dbReference type="PANTHER" id="PTHR43730:SF1">
    <property type="entry name" value="BETA-MANNOSIDASE"/>
    <property type="match status" value="1"/>
</dbReference>
<comment type="subcellular location">
    <subcellularLocation>
        <location evidence="2">Secreted</location>
    </subcellularLocation>
</comment>
<sequence>MALRKVTAIDSKWEFKRHGDVDLDFLPVSRFPTQIHLDLLHHNKIPDPNIGTNELDVQWVGEEDWTYRTYFATPELQDGQKAVLAFDGLDTFATVLLNSENILKTDNMFIPERVDITQKLKPRNEENCLVIHFESASQRGQQIVEKYPDHHWACANGDVSRLAVRKAQYHWGWDWGPKLMTAGPWRPVNLEVYSARIGDLYTEINIDDSLKSAGVTTHVVIEGIGSSVRFDVSIDGETVASETVAASENTQATFKIPNPRLWWPKGYGEQPLYTVRATLLGPGKAELDTASKRIGLRKAEVIQDPFPDGTPGSSFYFKVNNHPIFCGGSNWIPADNFFCRISDEKYYDWVRLVANGNQNMLRIWGGGIYEQEALYNACDEMGILVWQDFMFGCGIYPAFPEFLESIRREAVENVKMLRHHPSIVIWAGNNEDYQIMEEQGLTCDYEDKDPENWLKSNFPARYTYEFLLPSICKDLIPDVFYHPGSPWGAPKSSGDLTIGDTHQWNIWHGSQTRYQDAAKLTGRFVSEFGMEAFPSVKTIDGYLPLGKDDPDRYPQSETVDFHNKADGHERRLALYLVENMRYTVSNLEDYVYSTQLMQAECLGSCYRIWRRAWGGPGNEKCSGVLVWQINDCWPVTSWAICDYHLRPKHAYHVIARELRPIAVGAERVVTKKQQEALTKSRPEKLTELQIWGSNFKLHEEVVDCTVKYWNIKTGEELSSQKICSGFSLRPNQSTDIASIEFDSAIRAQEASEGVQVVVGVYLTKEDGSLVSRYIDWPQPLKYVHFAKPQKLEVRLAADGKSVEVSAEVPVKGVAVECEDDEVKFADNLVDIVPGEAVKIEVQGATERTKFTTRCLNLIG</sequence>
<dbReference type="Pfam" id="PF22666">
    <property type="entry name" value="Glyco_hydro_2_N2"/>
    <property type="match status" value="1"/>
</dbReference>
<dbReference type="GO" id="GO:0006516">
    <property type="term" value="P:glycoprotein catabolic process"/>
    <property type="evidence" value="ECO:0007669"/>
    <property type="project" value="TreeGrafter"/>
</dbReference>
<dbReference type="SUPFAM" id="SSF49303">
    <property type="entry name" value="beta-Galactosidase/glucuronidase domain"/>
    <property type="match status" value="2"/>
</dbReference>
<evidence type="ECO:0000256" key="2">
    <source>
        <dbReference type="ARBA" id="ARBA00004613"/>
    </source>
</evidence>
<dbReference type="AlphaFoldDB" id="A0AA39GCJ7"/>
<comment type="similarity">
    <text evidence="12">Belongs to the glycosyl hydrolase 2 family. Beta-mannosidase B subfamily.</text>
</comment>
<evidence type="ECO:0000259" key="18">
    <source>
        <dbReference type="Pfam" id="PF22666"/>
    </source>
</evidence>
<dbReference type="InterPro" id="IPR054593">
    <property type="entry name" value="Beta-mannosidase-like_N2"/>
</dbReference>
<dbReference type="FunFam" id="2.60.120.260:FF:000118">
    <property type="entry name" value="Beta-mannosidase B"/>
    <property type="match status" value="1"/>
</dbReference>
<keyword evidence="6" id="KW-0964">Secreted</keyword>
<dbReference type="Pfam" id="PF00703">
    <property type="entry name" value="Glyco_hydro_2"/>
    <property type="match status" value="1"/>
</dbReference>
<dbReference type="InterPro" id="IPR008979">
    <property type="entry name" value="Galactose-bd-like_sf"/>
</dbReference>
<feature type="domain" description="Mannosidase Ig/CBM-like" evidence="17">
    <location>
        <begin position="686"/>
        <end position="782"/>
    </location>
</feature>
<dbReference type="InterPro" id="IPR041447">
    <property type="entry name" value="Mannosidase_ig"/>
</dbReference>
<dbReference type="InterPro" id="IPR036156">
    <property type="entry name" value="Beta-gal/glucu_dom_sf"/>
</dbReference>
<keyword evidence="7" id="KW-0378">Hydrolase</keyword>
<dbReference type="EMBL" id="JAPDFR010000007">
    <property type="protein sequence ID" value="KAK0384835.1"/>
    <property type="molecule type" value="Genomic_DNA"/>
</dbReference>
<protein>
    <recommendedName>
        <fullName evidence="13">Beta-mannosidase B</fullName>
        <ecNumber evidence="5">3.2.1.25</ecNumber>
    </recommendedName>
    <alternativeName>
        <fullName evidence="14">Mannanase B</fullName>
    </alternativeName>
</protein>
<organism evidence="19 20">
    <name type="scientific">Sarocladium strictum</name>
    <name type="common">Black bundle disease fungus</name>
    <name type="synonym">Acremonium strictum</name>
    <dbReference type="NCBI Taxonomy" id="5046"/>
    <lineage>
        <taxon>Eukaryota</taxon>
        <taxon>Fungi</taxon>
        <taxon>Dikarya</taxon>
        <taxon>Ascomycota</taxon>
        <taxon>Pezizomycotina</taxon>
        <taxon>Sordariomycetes</taxon>
        <taxon>Hypocreomycetidae</taxon>
        <taxon>Hypocreales</taxon>
        <taxon>Sarocladiaceae</taxon>
        <taxon>Sarocladium</taxon>
    </lineage>
</organism>
<keyword evidence="9" id="KW-0119">Carbohydrate metabolism</keyword>
<feature type="domain" description="Beta-mannosidase-like galactose-binding" evidence="18">
    <location>
        <begin position="13"/>
        <end position="186"/>
    </location>
</feature>
<dbReference type="SUPFAM" id="SSF51445">
    <property type="entry name" value="(Trans)glycosidases"/>
    <property type="match status" value="1"/>
</dbReference>
<dbReference type="InterPro" id="IPR013783">
    <property type="entry name" value="Ig-like_fold"/>
</dbReference>
<evidence type="ECO:0000256" key="3">
    <source>
        <dbReference type="ARBA" id="ARBA00004740"/>
    </source>
</evidence>
<accession>A0AA39GCJ7</accession>
<evidence type="ECO:0000256" key="14">
    <source>
        <dbReference type="ARBA" id="ARBA00041614"/>
    </source>
</evidence>
<comment type="pathway">
    <text evidence="3">Glycan metabolism; N-glycan degradation.</text>
</comment>
<dbReference type="Gene3D" id="3.20.20.80">
    <property type="entry name" value="Glycosidases"/>
    <property type="match status" value="1"/>
</dbReference>
<comment type="subunit">
    <text evidence="4">Homodimer.</text>
</comment>
<proteinExistence type="inferred from homology"/>
<evidence type="ECO:0000256" key="13">
    <source>
        <dbReference type="ARBA" id="ARBA00041069"/>
    </source>
</evidence>
<dbReference type="InterPro" id="IPR041625">
    <property type="entry name" value="Beta-mannosidase_Ig"/>
</dbReference>
<keyword evidence="8" id="KW-0325">Glycoprotein</keyword>
<evidence type="ECO:0000256" key="10">
    <source>
        <dbReference type="ARBA" id="ARBA00023295"/>
    </source>
</evidence>
<name>A0AA39GCJ7_SARSR</name>
<reference evidence="19" key="1">
    <citation type="submission" date="2022-10" db="EMBL/GenBank/DDBJ databases">
        <title>Determination and structural analysis of whole genome sequence of Sarocladium strictum F4-1.</title>
        <authorList>
            <person name="Hu L."/>
            <person name="Jiang Y."/>
        </authorList>
    </citation>
    <scope>NUCLEOTIDE SEQUENCE</scope>
    <source>
        <strain evidence="19">F4-1</strain>
    </source>
</reference>
<evidence type="ECO:0000256" key="4">
    <source>
        <dbReference type="ARBA" id="ARBA00011738"/>
    </source>
</evidence>
<evidence type="ECO:0000259" key="17">
    <source>
        <dbReference type="Pfam" id="PF17786"/>
    </source>
</evidence>
<keyword evidence="20" id="KW-1185">Reference proteome</keyword>
<dbReference type="SUPFAM" id="SSF49785">
    <property type="entry name" value="Galactose-binding domain-like"/>
    <property type="match status" value="1"/>
</dbReference>
<dbReference type="InterPro" id="IPR050887">
    <property type="entry name" value="Beta-mannosidase_GH2"/>
</dbReference>
<dbReference type="Proteomes" id="UP001175261">
    <property type="component" value="Unassembled WGS sequence"/>
</dbReference>
<evidence type="ECO:0000313" key="19">
    <source>
        <dbReference type="EMBL" id="KAK0384835.1"/>
    </source>
</evidence>
<evidence type="ECO:0000256" key="11">
    <source>
        <dbReference type="ARBA" id="ARBA00023326"/>
    </source>
</evidence>
<dbReference type="InterPro" id="IPR006102">
    <property type="entry name" value="Ig-like_GH2"/>
</dbReference>
<evidence type="ECO:0000256" key="5">
    <source>
        <dbReference type="ARBA" id="ARBA00012754"/>
    </source>
</evidence>
<dbReference type="Gene3D" id="2.60.40.10">
    <property type="entry name" value="Immunoglobulins"/>
    <property type="match status" value="2"/>
</dbReference>
<evidence type="ECO:0000256" key="1">
    <source>
        <dbReference type="ARBA" id="ARBA00000829"/>
    </source>
</evidence>
<keyword evidence="11" id="KW-0624">Polysaccharide degradation</keyword>
<dbReference type="Gene3D" id="2.60.120.260">
    <property type="entry name" value="Galactose-binding domain-like"/>
    <property type="match status" value="1"/>
</dbReference>
<dbReference type="GO" id="GO:0005576">
    <property type="term" value="C:extracellular region"/>
    <property type="evidence" value="ECO:0007669"/>
    <property type="project" value="UniProtKB-SubCell"/>
</dbReference>
<dbReference type="PANTHER" id="PTHR43730">
    <property type="entry name" value="BETA-MANNOSIDASE"/>
    <property type="match status" value="1"/>
</dbReference>
<feature type="domain" description="Beta-mannosidase Ig-fold" evidence="16">
    <location>
        <begin position="790"/>
        <end position="844"/>
    </location>
</feature>
<evidence type="ECO:0000256" key="6">
    <source>
        <dbReference type="ARBA" id="ARBA00022525"/>
    </source>
</evidence>
<feature type="domain" description="Glycoside hydrolase family 2 immunoglobulin-like beta-sandwich" evidence="15">
    <location>
        <begin position="195"/>
        <end position="297"/>
    </location>
</feature>
<evidence type="ECO:0000256" key="12">
    <source>
        <dbReference type="ARBA" id="ARBA00038429"/>
    </source>
</evidence>
<evidence type="ECO:0000313" key="20">
    <source>
        <dbReference type="Proteomes" id="UP001175261"/>
    </source>
</evidence>
<evidence type="ECO:0000259" key="16">
    <source>
        <dbReference type="Pfam" id="PF17753"/>
    </source>
</evidence>
<dbReference type="EC" id="3.2.1.25" evidence="5"/>
<dbReference type="InterPro" id="IPR017853">
    <property type="entry name" value="GH"/>
</dbReference>
<dbReference type="GO" id="GO:0000272">
    <property type="term" value="P:polysaccharide catabolic process"/>
    <property type="evidence" value="ECO:0007669"/>
    <property type="project" value="UniProtKB-KW"/>
</dbReference>